<dbReference type="PROSITE" id="PS51257">
    <property type="entry name" value="PROKAR_LIPOPROTEIN"/>
    <property type="match status" value="1"/>
</dbReference>
<keyword evidence="3" id="KW-1185">Reference proteome</keyword>
<evidence type="ECO:0000256" key="1">
    <source>
        <dbReference type="SAM" id="SignalP"/>
    </source>
</evidence>
<evidence type="ECO:0000313" key="2">
    <source>
        <dbReference type="EMBL" id="TNJ56497.1"/>
    </source>
</evidence>
<sequence length="528" mass="58954">MSRVGRRLAPTVAGALALALALAAGCSETGGKAERKVRGDAGGQNAYAISWVSSQTTPVEPDAEMIRYWNEKFNVKLDVWNMAQKNAAALLERKLASGEIPDKLYLTNFANLQQYARQDVLAEIPLDLLRRHAPNLYAKINKEMPGAFNYAAVDGRIYGIPSLNANSRFREPVIWRGDWLDALGIAKTPETLDEFEAALYRIAREDPDGNGQKDTYGMSLSAMTMIYGAFGYHPGGWNEKDGRLVYGGVQPEMRQALGLLSKWYKDGVIDPQYIMGENSGGIQAISHAFVNGRIGLTSHGGQYYYWKPLLFEGDATSDNYLELKKADPRAADSLRYGLPPKGPGGKRGAKQSTLITGGFIAFGKQLEREPDKFAKILQMIEFFNASSYENSLLTVYGPQGKYWDFDSYGQPNVKYNMKKADFEKIGASLIFYNLEMPEFIVQRDNRRMTWASENGFEIGGLTNKLLTVLPSQQKYSGELNAMQERTYVSIITGDKPIAAFDEFVRAWKDGGGEQLEKEANDWWLEMKK</sequence>
<evidence type="ECO:0000313" key="3">
    <source>
        <dbReference type="Proteomes" id="UP000307943"/>
    </source>
</evidence>
<dbReference type="Gene3D" id="3.40.190.10">
    <property type="entry name" value="Periplasmic binding protein-like II"/>
    <property type="match status" value="2"/>
</dbReference>
<comment type="caution">
    <text evidence="2">The sequence shown here is derived from an EMBL/GenBank/DDBJ whole genome shotgun (WGS) entry which is preliminary data.</text>
</comment>
<gene>
    <name evidence="2" type="ORF">FE784_38920</name>
</gene>
<dbReference type="InterPro" id="IPR050490">
    <property type="entry name" value="Bact_solute-bd_prot1"/>
</dbReference>
<dbReference type="SUPFAM" id="SSF53850">
    <property type="entry name" value="Periplasmic binding protein-like II"/>
    <property type="match status" value="1"/>
</dbReference>
<feature type="signal peptide" evidence="1">
    <location>
        <begin position="1"/>
        <end position="23"/>
    </location>
</feature>
<keyword evidence="1" id="KW-0732">Signal</keyword>
<organism evidence="2 3">
    <name type="scientific">Paenibacillus hemerocallicola</name>
    <dbReference type="NCBI Taxonomy" id="1172614"/>
    <lineage>
        <taxon>Bacteria</taxon>
        <taxon>Bacillati</taxon>
        <taxon>Bacillota</taxon>
        <taxon>Bacilli</taxon>
        <taxon>Bacillales</taxon>
        <taxon>Paenibacillaceae</taxon>
        <taxon>Paenibacillus</taxon>
    </lineage>
</organism>
<dbReference type="PANTHER" id="PTHR43649:SF17">
    <property type="entry name" value="ABC TRANSPORTER SOLUTE BINDING PROTEIN-SUGAR TRANSPORT"/>
    <property type="match status" value="1"/>
</dbReference>
<reference evidence="2 3" key="1">
    <citation type="submission" date="2019-05" db="EMBL/GenBank/DDBJ databases">
        <title>We sequenced the genome of Paenibacillus hemerocallicola KCTC 33185 for further insight into its adaptation and study the phylogeny of Paenibacillus.</title>
        <authorList>
            <person name="Narsing Rao M.P."/>
        </authorList>
    </citation>
    <scope>NUCLEOTIDE SEQUENCE [LARGE SCALE GENOMIC DNA]</scope>
    <source>
        <strain evidence="2 3">KCTC 33185</strain>
    </source>
</reference>
<protein>
    <submittedName>
        <fullName evidence="2">Extracellular solute-binding protein</fullName>
    </submittedName>
</protein>
<dbReference type="RefSeq" id="WP_139607686.1">
    <property type="nucleotide sequence ID" value="NZ_VDCQ01000107.1"/>
</dbReference>
<dbReference type="Proteomes" id="UP000307943">
    <property type="component" value="Unassembled WGS sequence"/>
</dbReference>
<dbReference type="OrthoDB" id="2649544at2"/>
<name>A0A5C4SVR5_9BACL</name>
<feature type="chain" id="PRO_5038612589" evidence="1">
    <location>
        <begin position="24"/>
        <end position="528"/>
    </location>
</feature>
<dbReference type="PANTHER" id="PTHR43649">
    <property type="entry name" value="ARABINOSE-BINDING PROTEIN-RELATED"/>
    <property type="match status" value="1"/>
</dbReference>
<dbReference type="AlphaFoldDB" id="A0A5C4SVR5"/>
<dbReference type="InterPro" id="IPR006059">
    <property type="entry name" value="SBP"/>
</dbReference>
<dbReference type="EMBL" id="VDCQ01000107">
    <property type="protein sequence ID" value="TNJ56497.1"/>
    <property type="molecule type" value="Genomic_DNA"/>
</dbReference>
<dbReference type="Pfam" id="PF13416">
    <property type="entry name" value="SBP_bac_8"/>
    <property type="match status" value="1"/>
</dbReference>
<proteinExistence type="predicted"/>
<accession>A0A5C4SVR5</accession>